<dbReference type="FunFam" id="2.10.25.10:FF:000037">
    <property type="entry name" value="Signal peptide, CUB domain and EGF-like domain-containing 2"/>
    <property type="match status" value="1"/>
</dbReference>
<dbReference type="InterPro" id="IPR000152">
    <property type="entry name" value="EGF-type_Asp/Asn_hydroxyl_site"/>
</dbReference>
<dbReference type="GO" id="GO:0005509">
    <property type="term" value="F:calcium ion binding"/>
    <property type="evidence" value="ECO:0007669"/>
    <property type="project" value="InterPro"/>
</dbReference>
<feature type="domain" description="EGF-like" evidence="10">
    <location>
        <begin position="347"/>
        <end position="386"/>
    </location>
</feature>
<proteinExistence type="inferred from homology"/>
<evidence type="ECO:0000256" key="3">
    <source>
        <dbReference type="ARBA" id="ARBA00022530"/>
    </source>
</evidence>
<dbReference type="PROSITE" id="PS01186">
    <property type="entry name" value="EGF_2"/>
    <property type="match status" value="6"/>
</dbReference>
<comment type="caution">
    <text evidence="9">Lacks conserved residue(s) required for the propagation of feature annotation.</text>
</comment>
<dbReference type="SUPFAM" id="SSF57184">
    <property type="entry name" value="Growth factor receptor domain"/>
    <property type="match status" value="4"/>
</dbReference>
<dbReference type="InterPro" id="IPR013032">
    <property type="entry name" value="EGF-like_CS"/>
</dbReference>
<feature type="domain" description="EGF-like" evidence="10">
    <location>
        <begin position="509"/>
        <end position="549"/>
    </location>
</feature>
<keyword evidence="3" id="KW-0964">Secreted</keyword>
<keyword evidence="6" id="KW-0677">Repeat</keyword>
<dbReference type="FunFam" id="2.10.25.10:FF:000044">
    <property type="entry name" value="Fibrillin 2"/>
    <property type="match status" value="2"/>
</dbReference>
<dbReference type="SUPFAM" id="SSF57196">
    <property type="entry name" value="EGF/Laminin"/>
    <property type="match status" value="1"/>
</dbReference>
<evidence type="ECO:0000256" key="8">
    <source>
        <dbReference type="ARBA" id="ARBA00023180"/>
    </source>
</evidence>
<keyword evidence="8" id="KW-0325">Glycoprotein</keyword>
<keyword evidence="5" id="KW-0732">Signal</keyword>
<accession>A0A2T7NHP5</accession>
<dbReference type="PROSITE" id="PS01187">
    <property type="entry name" value="EGF_CA"/>
    <property type="match status" value="4"/>
</dbReference>
<dbReference type="Gene3D" id="2.10.25.10">
    <property type="entry name" value="Laminin"/>
    <property type="match status" value="11"/>
</dbReference>
<dbReference type="PANTHER" id="PTHR24050">
    <property type="entry name" value="PA14 DOMAIN-CONTAINING PROTEIN"/>
    <property type="match status" value="1"/>
</dbReference>
<protein>
    <recommendedName>
        <fullName evidence="10">EGF-like domain-containing protein</fullName>
    </recommendedName>
</protein>
<comment type="similarity">
    <text evidence="2">Belongs to the fibulin family.</text>
</comment>
<reference evidence="11 12" key="1">
    <citation type="submission" date="2018-04" db="EMBL/GenBank/DDBJ databases">
        <title>The genome of golden apple snail Pomacea canaliculata provides insight into stress tolerance and invasive adaptation.</title>
        <authorList>
            <person name="Liu C."/>
            <person name="Liu B."/>
            <person name="Ren Y."/>
            <person name="Zhang Y."/>
            <person name="Wang H."/>
            <person name="Li S."/>
            <person name="Jiang F."/>
            <person name="Yin L."/>
            <person name="Zhang G."/>
            <person name="Qian W."/>
            <person name="Fan W."/>
        </authorList>
    </citation>
    <scope>NUCLEOTIDE SEQUENCE [LARGE SCALE GENOMIC DNA]</scope>
    <source>
        <strain evidence="11">SZHN2017</strain>
        <tissue evidence="11">Muscle</tissue>
    </source>
</reference>
<dbReference type="InterPro" id="IPR018097">
    <property type="entry name" value="EGF_Ca-bd_CS"/>
</dbReference>
<dbReference type="Pfam" id="PF07645">
    <property type="entry name" value="EGF_CA"/>
    <property type="match status" value="3"/>
</dbReference>
<dbReference type="Pfam" id="PF12661">
    <property type="entry name" value="hEGF"/>
    <property type="match status" value="1"/>
</dbReference>
<feature type="domain" description="EGF-like" evidence="10">
    <location>
        <begin position="387"/>
        <end position="423"/>
    </location>
</feature>
<evidence type="ECO:0000313" key="12">
    <source>
        <dbReference type="Proteomes" id="UP000245119"/>
    </source>
</evidence>
<dbReference type="PROSITE" id="PS00010">
    <property type="entry name" value="ASX_HYDROXYL"/>
    <property type="match status" value="8"/>
</dbReference>
<keyword evidence="7" id="KW-1015">Disulfide bond</keyword>
<gene>
    <name evidence="11" type="ORF">C0Q70_18830</name>
</gene>
<dbReference type="FunFam" id="2.10.25.10:FF:000038">
    <property type="entry name" value="Fibrillin 2"/>
    <property type="match status" value="1"/>
</dbReference>
<feature type="domain" description="EGF-like" evidence="10">
    <location>
        <begin position="267"/>
        <end position="306"/>
    </location>
</feature>
<feature type="domain" description="EGF-like" evidence="10">
    <location>
        <begin position="594"/>
        <end position="630"/>
    </location>
</feature>
<dbReference type="Pfam" id="PF12662">
    <property type="entry name" value="cEGF"/>
    <property type="match status" value="4"/>
</dbReference>
<dbReference type="Pfam" id="PF14670">
    <property type="entry name" value="FXa_inhibition"/>
    <property type="match status" value="3"/>
</dbReference>
<name>A0A2T7NHP5_POMCA</name>
<dbReference type="Proteomes" id="UP000245119">
    <property type="component" value="Linkage Group LG12"/>
</dbReference>
<dbReference type="OrthoDB" id="10045365at2759"/>
<dbReference type="FunFam" id="2.10.25.10:FF:000240">
    <property type="entry name" value="Vitamin K-dependent protein S"/>
    <property type="match status" value="2"/>
</dbReference>
<evidence type="ECO:0000256" key="7">
    <source>
        <dbReference type="ARBA" id="ARBA00023157"/>
    </source>
</evidence>
<evidence type="ECO:0000256" key="9">
    <source>
        <dbReference type="PROSITE-ProRule" id="PRU00076"/>
    </source>
</evidence>
<evidence type="ECO:0000256" key="4">
    <source>
        <dbReference type="ARBA" id="ARBA00022536"/>
    </source>
</evidence>
<dbReference type="PROSITE" id="PS50026">
    <property type="entry name" value="EGF_3"/>
    <property type="match status" value="7"/>
</dbReference>
<keyword evidence="3" id="KW-0272">Extracellular matrix</keyword>
<dbReference type="CDD" id="cd00054">
    <property type="entry name" value="EGF_CA"/>
    <property type="match status" value="4"/>
</dbReference>
<keyword evidence="12" id="KW-1185">Reference proteome</keyword>
<feature type="domain" description="EGF-like" evidence="10">
    <location>
        <begin position="226"/>
        <end position="262"/>
    </location>
</feature>
<dbReference type="AlphaFoldDB" id="A0A2T7NHP5"/>
<organism evidence="11 12">
    <name type="scientific">Pomacea canaliculata</name>
    <name type="common">Golden apple snail</name>
    <dbReference type="NCBI Taxonomy" id="400727"/>
    <lineage>
        <taxon>Eukaryota</taxon>
        <taxon>Metazoa</taxon>
        <taxon>Spiralia</taxon>
        <taxon>Lophotrochozoa</taxon>
        <taxon>Mollusca</taxon>
        <taxon>Gastropoda</taxon>
        <taxon>Caenogastropoda</taxon>
        <taxon>Architaenioglossa</taxon>
        <taxon>Ampullarioidea</taxon>
        <taxon>Ampullariidae</taxon>
        <taxon>Pomacea</taxon>
    </lineage>
</organism>
<dbReference type="EMBL" id="PZQS01000012">
    <property type="protein sequence ID" value="PVD20672.1"/>
    <property type="molecule type" value="Genomic_DNA"/>
</dbReference>
<evidence type="ECO:0000256" key="2">
    <source>
        <dbReference type="ARBA" id="ARBA00006127"/>
    </source>
</evidence>
<dbReference type="InterPro" id="IPR001881">
    <property type="entry name" value="EGF-like_Ca-bd_dom"/>
</dbReference>
<evidence type="ECO:0000256" key="6">
    <source>
        <dbReference type="ARBA" id="ARBA00022737"/>
    </source>
</evidence>
<dbReference type="SMART" id="SM00179">
    <property type="entry name" value="EGF_CA"/>
    <property type="match status" value="10"/>
</dbReference>
<dbReference type="InterPro" id="IPR052235">
    <property type="entry name" value="Nephronectin_domain"/>
</dbReference>
<dbReference type="STRING" id="400727.A0A2T7NHP5"/>
<comment type="caution">
    <text evidence="11">The sequence shown here is derived from an EMBL/GenBank/DDBJ whole genome shotgun (WGS) entry which is preliminary data.</text>
</comment>
<dbReference type="InterPro" id="IPR000742">
    <property type="entry name" value="EGF"/>
</dbReference>
<sequence>MHFLASPDTWLVAREEIGLRFSGTRSLVDLRHVKVEHECISIFRCSPFSFGALLFSRITRVPREYQNFRELFLKMYHHLLCRCSKIHKTDDGVYRAEQHVSQEVCCASVGGVCQGAGWIHGQRRHQHVHSRGQYADHDEPLFYELNSEDDFPSFGPRSFVFWTGNAEEEGRGGPPGTVDSNDEIFSECVMESNPCDQVCYLIGLDTTICDCHPGYALLPDGQTCRDVDECDLSFCGEHGTCTNTLGSFACTCHPGFLPGRGGICVEDFDECADPEVCPGPAQCTNLEGSYRCDCPPGYAYVINQCQDEDECLMEVCGEHSYCNNTLGSYTCSCETGYTPAPNGSCVDVDECGDPEVCPGPGQCTNLEGSYRCDCPAGYAHGINGCQDEDECMMAVCGEHSYCNNTVGSYTCTCETGYTLDPSGSCVDLNECEGDRASCSQQCVNLPGHFRCECLPGFRLSSDNITCIDVDECLLGYGGCQQRCNNLLGTYYCSCHQGYRLSIDGVSCLDIDECLQNQGGCEHTCTNTVGGFVCSCPPHLSLSPDNRTCQGAGVSRCEQQNGGCQQVCVTLPEGGYRCDCHAGYQIQSDHATCEDVDECAHANGGCHQRCLNSPGSYHCACEEGYSLRRDGDGLVTCEDAGETLAQKLPATLRVVTTGGVLHLDCVSAHLGTRVLTVLRCAPRLVSTGARVFVTMCAAVQKAGAA</sequence>
<evidence type="ECO:0000256" key="1">
    <source>
        <dbReference type="ARBA" id="ARBA00004498"/>
    </source>
</evidence>
<keyword evidence="4 9" id="KW-0245">EGF-like domain</keyword>
<dbReference type="InterPro" id="IPR049883">
    <property type="entry name" value="NOTCH1_EGF-like"/>
</dbReference>
<comment type="subcellular location">
    <subcellularLocation>
        <location evidence="1">Secreted</location>
        <location evidence="1">Extracellular space</location>
        <location evidence="1">Extracellular matrix</location>
    </subcellularLocation>
</comment>
<feature type="domain" description="EGF-like" evidence="10">
    <location>
        <begin position="307"/>
        <end position="346"/>
    </location>
</feature>
<dbReference type="FunFam" id="2.10.25.10:FF:000119">
    <property type="entry name" value="vitamin K-dependent protein S"/>
    <property type="match status" value="1"/>
</dbReference>
<dbReference type="InterPro" id="IPR009030">
    <property type="entry name" value="Growth_fac_rcpt_cys_sf"/>
</dbReference>
<evidence type="ECO:0000259" key="10">
    <source>
        <dbReference type="PROSITE" id="PS50026"/>
    </source>
</evidence>
<evidence type="ECO:0000313" key="11">
    <source>
        <dbReference type="EMBL" id="PVD20672.1"/>
    </source>
</evidence>
<dbReference type="PANTHER" id="PTHR24050:SF27">
    <property type="entry name" value="FIBRILLIN-1"/>
    <property type="match status" value="1"/>
</dbReference>
<evidence type="ECO:0000256" key="5">
    <source>
        <dbReference type="ARBA" id="ARBA00022729"/>
    </source>
</evidence>
<dbReference type="InterPro" id="IPR026823">
    <property type="entry name" value="cEGF"/>
</dbReference>
<dbReference type="SMART" id="SM00181">
    <property type="entry name" value="EGF"/>
    <property type="match status" value="11"/>
</dbReference>